<protein>
    <submittedName>
        <fullName evidence="2">Uncharacterized protein</fullName>
    </submittedName>
</protein>
<keyword evidence="1" id="KW-0812">Transmembrane</keyword>
<dbReference type="EMBL" id="ARQD01000002">
    <property type="protein sequence ID" value="KIX85142.1"/>
    <property type="molecule type" value="Genomic_DNA"/>
</dbReference>
<reference evidence="2 3" key="1">
    <citation type="journal article" date="2013" name="Proc. Natl. Acad. Sci. U.S.A.">
        <title>Candidate phylum TM6 genome recovered from a hospital sink biofilm provides genomic insights into this uncultivated phylum.</title>
        <authorList>
            <person name="McLean J.S."/>
            <person name="Lombardo M.J."/>
            <person name="Badger J.H."/>
            <person name="Edlund A."/>
            <person name="Novotny M."/>
            <person name="Yee-Greenbaum J."/>
            <person name="Vyahhi N."/>
            <person name="Hall A.P."/>
            <person name="Yang Y."/>
            <person name="Dupont C.L."/>
            <person name="Ziegler M.G."/>
            <person name="Chitsaz H."/>
            <person name="Allen A.E."/>
            <person name="Yooseph S."/>
            <person name="Tesler G."/>
            <person name="Pevzner P.A."/>
            <person name="Friedman R.M."/>
            <person name="Nealson K.H."/>
            <person name="Venter J.C."/>
            <person name="Lasken R.S."/>
        </authorList>
    </citation>
    <scope>NUCLEOTIDE SEQUENCE [LARGE SCALE GENOMIC DNA]</scope>
    <source>
        <strain evidence="2 3">TM6SC1</strain>
    </source>
</reference>
<keyword evidence="3" id="KW-1185">Reference proteome</keyword>
<comment type="caution">
    <text evidence="2">The sequence shown here is derived from an EMBL/GenBank/DDBJ whole genome shotgun (WGS) entry which is preliminary data.</text>
</comment>
<feature type="transmembrane region" description="Helical" evidence="1">
    <location>
        <begin position="20"/>
        <end position="37"/>
    </location>
</feature>
<gene>
    <name evidence="2" type="ORF">J120_02245</name>
</gene>
<dbReference type="AlphaFoldDB" id="A0A0D2K4I1"/>
<keyword evidence="1" id="KW-0472">Membrane</keyword>
<evidence type="ECO:0000313" key="2">
    <source>
        <dbReference type="EMBL" id="KIX85142.1"/>
    </source>
</evidence>
<proteinExistence type="predicted"/>
<organism evidence="2 3">
    <name type="scientific">candidate division TM6 bacterium JCVI TM6SC1</name>
    <dbReference type="NCBI Taxonomy" id="1306947"/>
    <lineage>
        <taxon>Bacteria</taxon>
        <taxon>Candidatus Babelota</taxon>
        <taxon>Vermiphilus</taxon>
    </lineage>
</organism>
<accession>A0A0D2K4I1</accession>
<evidence type="ECO:0000256" key="1">
    <source>
        <dbReference type="SAM" id="Phobius"/>
    </source>
</evidence>
<keyword evidence="1" id="KW-1133">Transmembrane helix</keyword>
<evidence type="ECO:0000313" key="3">
    <source>
        <dbReference type="Proteomes" id="UP000032214"/>
    </source>
</evidence>
<sequence>MQTNQNPKNIIKNLNNQQLGFLLIASGIVVFILHNVLARGVNLILMLGSIVIAAYGAYLTGYLQKFLAKTKKATTTHTTKKSDKN</sequence>
<name>A0A0D2K4I1_9BACT</name>
<dbReference type="Proteomes" id="UP000032214">
    <property type="component" value="Unassembled WGS sequence"/>
</dbReference>
<feature type="transmembrane region" description="Helical" evidence="1">
    <location>
        <begin position="43"/>
        <end position="63"/>
    </location>
</feature>